<gene>
    <name evidence="1" type="ORF">L596_027807</name>
</gene>
<proteinExistence type="predicted"/>
<protein>
    <submittedName>
        <fullName evidence="1">Uncharacterized protein</fullName>
    </submittedName>
</protein>
<reference evidence="1 2" key="2">
    <citation type="journal article" date="2019" name="G3 (Bethesda)">
        <title>Hybrid Assembly of the Genome of the Entomopathogenic Nematode Steinernema carpocapsae Identifies the X-Chromosome.</title>
        <authorList>
            <person name="Serra L."/>
            <person name="Macchietto M."/>
            <person name="Macias-Munoz A."/>
            <person name="McGill C.J."/>
            <person name="Rodriguez I.M."/>
            <person name="Rodriguez B."/>
            <person name="Murad R."/>
            <person name="Mortazavi A."/>
        </authorList>
    </citation>
    <scope>NUCLEOTIDE SEQUENCE [LARGE SCALE GENOMIC DNA]</scope>
    <source>
        <strain evidence="1 2">ALL</strain>
    </source>
</reference>
<dbReference type="AlphaFoldDB" id="A0A4U5LWM1"/>
<dbReference type="EMBL" id="AZBU02000011">
    <property type="protein sequence ID" value="TKR60580.1"/>
    <property type="molecule type" value="Genomic_DNA"/>
</dbReference>
<reference evidence="1 2" key="1">
    <citation type="journal article" date="2015" name="Genome Biol.">
        <title>Comparative genomics of Steinernema reveals deeply conserved gene regulatory networks.</title>
        <authorList>
            <person name="Dillman A.R."/>
            <person name="Macchietto M."/>
            <person name="Porter C.F."/>
            <person name="Rogers A."/>
            <person name="Williams B."/>
            <person name="Antoshechkin I."/>
            <person name="Lee M.M."/>
            <person name="Goodwin Z."/>
            <person name="Lu X."/>
            <person name="Lewis E.E."/>
            <person name="Goodrich-Blair H."/>
            <person name="Stock S.P."/>
            <person name="Adams B.J."/>
            <person name="Sternberg P.W."/>
            <person name="Mortazavi A."/>
        </authorList>
    </citation>
    <scope>NUCLEOTIDE SEQUENCE [LARGE SCALE GENOMIC DNA]</scope>
    <source>
        <strain evidence="1 2">ALL</strain>
    </source>
</reference>
<keyword evidence="2" id="KW-1185">Reference proteome</keyword>
<organism evidence="1 2">
    <name type="scientific">Steinernema carpocapsae</name>
    <name type="common">Entomopathogenic nematode</name>
    <dbReference type="NCBI Taxonomy" id="34508"/>
    <lineage>
        <taxon>Eukaryota</taxon>
        <taxon>Metazoa</taxon>
        <taxon>Ecdysozoa</taxon>
        <taxon>Nematoda</taxon>
        <taxon>Chromadorea</taxon>
        <taxon>Rhabditida</taxon>
        <taxon>Tylenchina</taxon>
        <taxon>Panagrolaimomorpha</taxon>
        <taxon>Strongyloidoidea</taxon>
        <taxon>Steinernematidae</taxon>
        <taxon>Steinernema</taxon>
    </lineage>
</organism>
<name>A0A4U5LWM1_STECR</name>
<accession>A0A4U5LWM1</accession>
<evidence type="ECO:0000313" key="2">
    <source>
        <dbReference type="Proteomes" id="UP000298663"/>
    </source>
</evidence>
<comment type="caution">
    <text evidence="1">The sequence shown here is derived from an EMBL/GenBank/DDBJ whole genome shotgun (WGS) entry which is preliminary data.</text>
</comment>
<sequence>MKASRWPNAADRRPADRTNCVAAESRFAYYVLCETYPGDRCKRRLFSLNRSIQSVGSRRSSSLPSAFREPRDAELFFGLHANFKRRMQILVVYKQEDPDVPPYLIGLTLRYEIWEVF</sequence>
<evidence type="ECO:0000313" key="1">
    <source>
        <dbReference type="EMBL" id="TKR60580.1"/>
    </source>
</evidence>
<dbReference type="Proteomes" id="UP000298663">
    <property type="component" value="Unassembled WGS sequence"/>
</dbReference>